<evidence type="ECO:0000313" key="3">
    <source>
        <dbReference type="EMBL" id="ODA90267.1"/>
    </source>
</evidence>
<dbReference type="Proteomes" id="UP000094426">
    <property type="component" value="Unassembled WGS sequence"/>
</dbReference>
<accession>A0A1E2SKI7</accession>
<name>A0A1E2SKI7_LEIXY</name>
<organism evidence="3 4">
    <name type="scientific">Leifsonia xyli subsp. xyli</name>
    <dbReference type="NCBI Taxonomy" id="59736"/>
    <lineage>
        <taxon>Bacteria</taxon>
        <taxon>Bacillati</taxon>
        <taxon>Actinomycetota</taxon>
        <taxon>Actinomycetes</taxon>
        <taxon>Micrococcales</taxon>
        <taxon>Microbacteriaceae</taxon>
        <taxon>Leifsonia</taxon>
    </lineage>
</organism>
<reference evidence="3 4" key="1">
    <citation type="submission" date="2015-11" db="EMBL/GenBank/DDBJ databases">
        <authorList>
            <person name="Zhang Y."/>
            <person name="Guo Z."/>
        </authorList>
    </citation>
    <scope>NUCLEOTIDE SEQUENCE [LARGE SCALE GENOMIC DNA]</scope>
    <source>
        <strain evidence="4">gdw1</strain>
    </source>
</reference>
<dbReference type="AlphaFoldDB" id="A0A1E2SKI7"/>
<gene>
    <name evidence="3" type="ORF">ATY41_10575</name>
</gene>
<evidence type="ECO:0000259" key="2">
    <source>
        <dbReference type="Pfam" id="PF06259"/>
    </source>
</evidence>
<dbReference type="EMBL" id="LNZG01000015">
    <property type="protein sequence ID" value="ODA90267.1"/>
    <property type="molecule type" value="Genomic_DNA"/>
</dbReference>
<evidence type="ECO:0000313" key="4">
    <source>
        <dbReference type="Proteomes" id="UP000094426"/>
    </source>
</evidence>
<feature type="domain" description="DUF1023" evidence="2">
    <location>
        <begin position="430"/>
        <end position="491"/>
    </location>
</feature>
<sequence>MLRGVRLVVWFDEAVALVLVRVCRGLDEELRGEGFFVGGLWRRPRMISRVVTRVCLLRLPCSFIEAADRGRLAGVLYGLAEQVEVAVLRAREEEKRRRDLAGWREREAVRERRRVTADVVGVVGAGIDGFFDPRPSEVVVRPPVVSAAFSPRERERTSGGGSLGRSSAVPDRLRVFVSQTRASTLVMERRLAVLRDAWSAFVASCSWVPVESATFLYGFERLLAESRADAVWVERVAAAFDAAVGGTVSDRALDLVATVVRPLSDDGLLGAFASLTVVELRVLLAASPGLQARLLSMDPVAVNTWWHGLGLGAVGAGGFSARQELLLAAFPVLFGNLEGIPYGARDEANRRALVAAIAGLEKQIAGLKARVGDSSVVNGPLLPGVLAMKQTLRDSEEQLKALKNIRTALQRTATWASRSLIVLTGDRPPLAAVAVGDLDTATTVSYAVPGMGTTTRGMTGWAKAAQNLRALLPEGSAVVAWIGYETPPSPSVGDPDFGVLNVNRAVGGVTSWCRRWGVCPPCAPPPCHGCRWSLTLTVRPLPLSRSPSPGCGWTRL</sequence>
<keyword evidence="1" id="KW-0175">Coiled coil</keyword>
<proteinExistence type="predicted"/>
<comment type="caution">
    <text evidence="3">The sequence shown here is derived from an EMBL/GenBank/DDBJ whole genome shotgun (WGS) entry which is preliminary data.</text>
</comment>
<protein>
    <recommendedName>
        <fullName evidence="2">DUF1023 domain-containing protein</fullName>
    </recommendedName>
</protein>
<feature type="coiled-coil region" evidence="1">
    <location>
        <begin position="350"/>
        <end position="412"/>
    </location>
</feature>
<dbReference type="InterPro" id="IPR010427">
    <property type="entry name" value="DUF1023"/>
</dbReference>
<dbReference type="Pfam" id="PF06259">
    <property type="entry name" value="Abhydrolase_8"/>
    <property type="match status" value="1"/>
</dbReference>
<evidence type="ECO:0000256" key="1">
    <source>
        <dbReference type="SAM" id="Coils"/>
    </source>
</evidence>